<evidence type="ECO:0000256" key="1">
    <source>
        <dbReference type="ARBA" id="ARBA00009861"/>
    </source>
</evidence>
<gene>
    <name evidence="4" type="ORF">HAX54_052225</name>
</gene>
<evidence type="ECO:0000256" key="2">
    <source>
        <dbReference type="ARBA" id="ARBA00022679"/>
    </source>
</evidence>
<evidence type="ECO:0000313" key="5">
    <source>
        <dbReference type="Proteomes" id="UP000823775"/>
    </source>
</evidence>
<dbReference type="Proteomes" id="UP000823775">
    <property type="component" value="Unassembled WGS sequence"/>
</dbReference>
<dbReference type="InterPro" id="IPR023213">
    <property type="entry name" value="CAT-like_dom_sf"/>
</dbReference>
<evidence type="ECO:0000313" key="4">
    <source>
        <dbReference type="EMBL" id="MCD7464165.1"/>
    </source>
</evidence>
<protein>
    <submittedName>
        <fullName evidence="4">Uncharacterized protein</fullName>
    </submittedName>
</protein>
<name>A0ABS8SYN4_DATST</name>
<dbReference type="Gene3D" id="3.30.559.10">
    <property type="entry name" value="Chloramphenicol acetyltransferase-like domain"/>
    <property type="match status" value="1"/>
</dbReference>
<feature type="non-terminal residue" evidence="4">
    <location>
        <position position="1"/>
    </location>
</feature>
<comment type="caution">
    <text evidence="4">The sequence shown here is derived from an EMBL/GenBank/DDBJ whole genome shotgun (WGS) entry which is preliminary data.</text>
</comment>
<keyword evidence="2" id="KW-0808">Transferase</keyword>
<sequence length="88" mass="9967">ESEHNVFVDCNDTGVEFFTAKIDCPISKILKDPYTDKEDLVYPKGVPNTYSYEGSLAVFQLSHFTVRNSNKACFTHKIVDGIRRATSF</sequence>
<keyword evidence="5" id="KW-1185">Reference proteome</keyword>
<accession>A0ABS8SYN4</accession>
<organism evidence="4 5">
    <name type="scientific">Datura stramonium</name>
    <name type="common">Jimsonweed</name>
    <name type="synonym">Common thornapple</name>
    <dbReference type="NCBI Taxonomy" id="4076"/>
    <lineage>
        <taxon>Eukaryota</taxon>
        <taxon>Viridiplantae</taxon>
        <taxon>Streptophyta</taxon>
        <taxon>Embryophyta</taxon>
        <taxon>Tracheophyta</taxon>
        <taxon>Spermatophyta</taxon>
        <taxon>Magnoliopsida</taxon>
        <taxon>eudicotyledons</taxon>
        <taxon>Gunneridae</taxon>
        <taxon>Pentapetalae</taxon>
        <taxon>asterids</taxon>
        <taxon>lamiids</taxon>
        <taxon>Solanales</taxon>
        <taxon>Solanaceae</taxon>
        <taxon>Solanoideae</taxon>
        <taxon>Datureae</taxon>
        <taxon>Datura</taxon>
    </lineage>
</organism>
<dbReference type="PANTHER" id="PTHR31623">
    <property type="entry name" value="F21J9.9"/>
    <property type="match status" value="1"/>
</dbReference>
<dbReference type="PANTHER" id="PTHR31623:SF41">
    <property type="entry name" value="ACYLSUGAR ACYLTRANSFERASE 3-LIKE"/>
    <property type="match status" value="1"/>
</dbReference>
<comment type="similarity">
    <text evidence="1">Belongs to the plant acyltransferase family.</text>
</comment>
<keyword evidence="3" id="KW-0012">Acyltransferase</keyword>
<evidence type="ECO:0000256" key="3">
    <source>
        <dbReference type="ARBA" id="ARBA00023315"/>
    </source>
</evidence>
<reference evidence="4 5" key="1">
    <citation type="journal article" date="2021" name="BMC Genomics">
        <title>Datura genome reveals duplications of psychoactive alkaloid biosynthetic genes and high mutation rate following tissue culture.</title>
        <authorList>
            <person name="Rajewski A."/>
            <person name="Carter-House D."/>
            <person name="Stajich J."/>
            <person name="Litt A."/>
        </authorList>
    </citation>
    <scope>NUCLEOTIDE SEQUENCE [LARGE SCALE GENOMIC DNA]</scope>
    <source>
        <strain evidence="4">AR-01</strain>
    </source>
</reference>
<dbReference type="EMBL" id="JACEIK010000944">
    <property type="protein sequence ID" value="MCD7464165.1"/>
    <property type="molecule type" value="Genomic_DNA"/>
</dbReference>
<proteinExistence type="inferred from homology"/>